<comment type="caution">
    <text evidence="1">The sequence shown here is derived from an EMBL/GenBank/DDBJ whole genome shotgun (WGS) entry which is preliminary data.</text>
</comment>
<keyword evidence="2" id="KW-1185">Reference proteome</keyword>
<dbReference type="Proteomes" id="UP000694251">
    <property type="component" value="Chromosome 13"/>
</dbReference>
<name>A0A8T1XWW0_ARASU</name>
<dbReference type="AlphaFoldDB" id="A0A8T1XWW0"/>
<accession>A0A8T1XWW0</accession>
<evidence type="ECO:0000313" key="2">
    <source>
        <dbReference type="Proteomes" id="UP000694251"/>
    </source>
</evidence>
<gene>
    <name evidence="1" type="ORF">ISN44_As13g030860</name>
</gene>
<dbReference type="EMBL" id="JAEFBJ010000013">
    <property type="protein sequence ID" value="KAG7539436.1"/>
    <property type="molecule type" value="Genomic_DNA"/>
</dbReference>
<protein>
    <submittedName>
        <fullName evidence="1">Uncharacterized protein</fullName>
    </submittedName>
</protein>
<sequence>MIKMFEDNRWLNLKIELMLTYSSPPRPPDINVVCMILSSISSVVGYGTIYVDACVALWRYLASIYVPNEEEIWLYSFQQNLEFAIDRRWLELWINNHVLTLTKSGVRLSSSACSKNRLIMVYCMCTLTRSGFFVKTEACCFEALLIFIGVSSKWLDIHVRFGSQSYVSREGELTMIIVDWIIQRHHILLRNLSTAQVYDIVKSLYKEDAKPVVKPPCRNRRWMCLY</sequence>
<reference evidence="1 2" key="1">
    <citation type="submission" date="2020-12" db="EMBL/GenBank/DDBJ databases">
        <title>Concerted genomic and epigenomic changes stabilize Arabidopsis allopolyploids.</title>
        <authorList>
            <person name="Chen Z."/>
        </authorList>
    </citation>
    <scope>NUCLEOTIDE SEQUENCE [LARGE SCALE GENOMIC DNA]</scope>
    <source>
        <strain evidence="1">As9502</strain>
        <tissue evidence="1">Leaf</tissue>
    </source>
</reference>
<evidence type="ECO:0000313" key="1">
    <source>
        <dbReference type="EMBL" id="KAG7539436.1"/>
    </source>
</evidence>
<organism evidence="1 2">
    <name type="scientific">Arabidopsis suecica</name>
    <name type="common">Swedish thale-cress</name>
    <name type="synonym">Cardaminopsis suecica</name>
    <dbReference type="NCBI Taxonomy" id="45249"/>
    <lineage>
        <taxon>Eukaryota</taxon>
        <taxon>Viridiplantae</taxon>
        <taxon>Streptophyta</taxon>
        <taxon>Embryophyta</taxon>
        <taxon>Tracheophyta</taxon>
        <taxon>Spermatophyta</taxon>
        <taxon>Magnoliopsida</taxon>
        <taxon>eudicotyledons</taxon>
        <taxon>Gunneridae</taxon>
        <taxon>Pentapetalae</taxon>
        <taxon>rosids</taxon>
        <taxon>malvids</taxon>
        <taxon>Brassicales</taxon>
        <taxon>Brassicaceae</taxon>
        <taxon>Camelineae</taxon>
        <taxon>Arabidopsis</taxon>
    </lineage>
</organism>
<proteinExistence type="predicted"/>